<name>A0A1M5XLL9_9BRAD</name>
<organism evidence="1 2">
    <name type="scientific">Bradyrhizobium erythrophlei</name>
    <dbReference type="NCBI Taxonomy" id="1437360"/>
    <lineage>
        <taxon>Bacteria</taxon>
        <taxon>Pseudomonadati</taxon>
        <taxon>Pseudomonadota</taxon>
        <taxon>Alphaproteobacteria</taxon>
        <taxon>Hyphomicrobiales</taxon>
        <taxon>Nitrobacteraceae</taxon>
        <taxon>Bradyrhizobium</taxon>
    </lineage>
</organism>
<evidence type="ECO:0000313" key="1">
    <source>
        <dbReference type="EMBL" id="SHI00691.1"/>
    </source>
</evidence>
<gene>
    <name evidence="1" type="ORF">SAMN05443248_7446</name>
</gene>
<accession>A0A1M5XLL9</accession>
<dbReference type="Proteomes" id="UP000189796">
    <property type="component" value="Chromosome I"/>
</dbReference>
<dbReference type="RefSeq" id="WP_079605649.1">
    <property type="nucleotide sequence ID" value="NZ_LT670817.1"/>
</dbReference>
<dbReference type="EMBL" id="LT670817">
    <property type="protein sequence ID" value="SHI00691.1"/>
    <property type="molecule type" value="Genomic_DNA"/>
</dbReference>
<reference evidence="1 2" key="1">
    <citation type="submission" date="2016-11" db="EMBL/GenBank/DDBJ databases">
        <authorList>
            <person name="Jaros S."/>
            <person name="Januszkiewicz K."/>
            <person name="Wedrychowicz H."/>
        </authorList>
    </citation>
    <scope>NUCLEOTIDE SEQUENCE [LARGE SCALE GENOMIC DNA]</scope>
    <source>
        <strain evidence="1 2">GAS138</strain>
    </source>
</reference>
<dbReference type="OrthoDB" id="7067390at2"/>
<dbReference type="AlphaFoldDB" id="A0A1M5XLL9"/>
<proteinExistence type="predicted"/>
<protein>
    <submittedName>
        <fullName evidence="1">Uncharacterized protein</fullName>
    </submittedName>
</protein>
<sequence length="117" mass="12405">MAVLFFPKAPNHRWNAVLQLREHARIAIGADDETIVTISERDGGDSGCGSARTIVLIMHPRRPTAAVGIGKPLEQITQTDLSDALAPLAARTGRSGASVETEMTIGPARASTLVEPH</sequence>
<evidence type="ECO:0000313" key="2">
    <source>
        <dbReference type="Proteomes" id="UP000189796"/>
    </source>
</evidence>